<keyword evidence="1" id="KW-0645">Protease</keyword>
<keyword evidence="1" id="KW-0378">Hydrolase</keyword>
<name>A0ABS5XDJ9_9GAMM</name>
<reference evidence="1 2" key="1">
    <citation type="submission" date="2021-04" db="EMBL/GenBank/DDBJ databases">
        <title>Pseudomonas boanensis sp. nov., a bacterium isolated from river water used for household purposes in Boane District, Mozambique.</title>
        <authorList>
            <person name="Nicklasson M."/>
            <person name="Martin-Rodriguez A.J."/>
            <person name="Thorell K."/>
            <person name="Neves L."/>
            <person name="Mussagy A."/>
            <person name="Rydberg H.A."/>
            <person name="Hernroth B."/>
            <person name="Svensson-Stadler L."/>
            <person name="Sjoling A."/>
        </authorList>
    </citation>
    <scope>NUCLEOTIDE SEQUENCE [LARGE SCALE GENOMIC DNA]</scope>
    <source>
        <strain evidence="1 2">DB1</strain>
    </source>
</reference>
<comment type="caution">
    <text evidence="1">The sequence shown here is derived from an EMBL/GenBank/DDBJ whole genome shotgun (WGS) entry which is preliminary data.</text>
</comment>
<dbReference type="Proteomes" id="UP001519667">
    <property type="component" value="Unassembled WGS sequence"/>
</dbReference>
<proteinExistence type="predicted"/>
<dbReference type="SUPFAM" id="SSF50494">
    <property type="entry name" value="Trypsin-like serine proteases"/>
    <property type="match status" value="1"/>
</dbReference>
<gene>
    <name evidence="1" type="ORF">J7302_06410</name>
</gene>
<dbReference type="GO" id="GO:0008233">
    <property type="term" value="F:peptidase activity"/>
    <property type="evidence" value="ECO:0007669"/>
    <property type="project" value="UniProtKB-KW"/>
</dbReference>
<dbReference type="Gene3D" id="2.40.10.10">
    <property type="entry name" value="Trypsin-like serine proteases"/>
    <property type="match status" value="1"/>
</dbReference>
<dbReference type="EMBL" id="JAGTIS010000002">
    <property type="protein sequence ID" value="MBT8765761.1"/>
    <property type="molecule type" value="Genomic_DNA"/>
</dbReference>
<dbReference type="GO" id="GO:0006508">
    <property type="term" value="P:proteolysis"/>
    <property type="evidence" value="ECO:0007669"/>
    <property type="project" value="UniProtKB-KW"/>
</dbReference>
<evidence type="ECO:0000313" key="1">
    <source>
        <dbReference type="EMBL" id="MBT8765761.1"/>
    </source>
</evidence>
<dbReference type="InterPro" id="IPR009003">
    <property type="entry name" value="Peptidase_S1_PA"/>
</dbReference>
<dbReference type="InterPro" id="IPR043504">
    <property type="entry name" value="Peptidase_S1_PA_chymotrypsin"/>
</dbReference>
<organism evidence="1 2">
    <name type="scientific">Metapseudomonas boanensis</name>
    <dbReference type="NCBI Taxonomy" id="2822138"/>
    <lineage>
        <taxon>Bacteria</taxon>
        <taxon>Pseudomonadati</taxon>
        <taxon>Pseudomonadota</taxon>
        <taxon>Gammaproteobacteria</taxon>
        <taxon>Pseudomonadales</taxon>
        <taxon>Pseudomonadaceae</taxon>
        <taxon>Metapseudomonas</taxon>
    </lineage>
</organism>
<accession>A0ABS5XDJ9</accession>
<keyword evidence="2" id="KW-1185">Reference proteome</keyword>
<dbReference type="RefSeq" id="WP_215371960.1">
    <property type="nucleotide sequence ID" value="NZ_JAGTIS010000002.1"/>
</dbReference>
<evidence type="ECO:0000313" key="2">
    <source>
        <dbReference type="Proteomes" id="UP001519667"/>
    </source>
</evidence>
<protein>
    <submittedName>
        <fullName evidence="1">Serine protease</fullName>
    </submittedName>
</protein>
<sequence>MRRIAAILMAGALCAGCNGLVKPEVSGPTTDTYFSIFSGFPLPYFYMASAVQWNEEYAVTTAHTPLIPYEKYRCSTGCDLVFIRHKANGKVPTWRTAQPGESITAAGASPYLVGGSGRGKVYPAPFINSNEDSGELYAIHDAPIAKGMSGGPVLAEDGSVVGINMGIYSISLNNVGDHPGLRGAERISVFIPYSVIQREWALLQAKLQPTDERRFATIK</sequence>